<dbReference type="KEGG" id="soy:115891313"/>
<sequence length="508" mass="59593">MEESLVSADLLDKLRCHLCNLYLSVFPIYINDKGNEFICGRCNVQHEDKYIRDGSYEDIAQYIIFPCAHSVNGCKQQMCPQKLALHELCCAFRKLDCPNRSYSDCVWKGSINKLRDHFENSHRALFINDGKFEINFNNSLREYLLFFTENELFLVKKEIDSINGIFSCSVKHVIQIEDSKKYNYSLRIETANQFFNFHECSKRTVSIANEEKISFSNEFINEQLSYPETIIINVIIDEMEIQKSQIANIPKIEDSNTNLAIFNELECPICYEYMLPPIFQCLSGHSICNICKPKIVFCSICKGNIKYTRNFTLENLVTQLSYPCKYSKVGCPIALKAGSIEQHQDLCEFGSYECPLAKMENCIKKLNKNEINRHIETEHESYLLKFNKVNVTLNMLNDGRYREYYIIKFDKKLFKLCFAYFDFTFFWAIQLIYPSEDYIKYQLEIDIIDNSGNNLRAYARRPCMPYTKTENFFEVKGTYIMFLYEQINDFLTDKTLSYQARVVNGTMM</sequence>
<dbReference type="OrthoDB" id="941555at2759"/>
<dbReference type="GO" id="GO:0005737">
    <property type="term" value="C:cytoplasm"/>
    <property type="evidence" value="ECO:0007669"/>
    <property type="project" value="TreeGrafter"/>
</dbReference>
<evidence type="ECO:0000256" key="7">
    <source>
        <dbReference type="ARBA" id="ARBA00022771"/>
    </source>
</evidence>
<dbReference type="Gene3D" id="3.30.40.10">
    <property type="entry name" value="Zinc/RING finger domain, C3HC4 (zinc finger)"/>
    <property type="match status" value="3"/>
</dbReference>
<evidence type="ECO:0000256" key="4">
    <source>
        <dbReference type="ARBA" id="ARBA00012483"/>
    </source>
</evidence>
<gene>
    <name evidence="13" type="primary">LOC115891313</name>
</gene>
<dbReference type="InterPro" id="IPR013010">
    <property type="entry name" value="Znf_SIAH"/>
</dbReference>
<dbReference type="InParanoid" id="A0A6J2YWP7"/>
<evidence type="ECO:0000256" key="9">
    <source>
        <dbReference type="ARBA" id="ARBA00022833"/>
    </source>
</evidence>
<dbReference type="Pfam" id="PF21362">
    <property type="entry name" value="Sina_RING"/>
    <property type="match status" value="1"/>
</dbReference>
<evidence type="ECO:0000256" key="1">
    <source>
        <dbReference type="ARBA" id="ARBA00000900"/>
    </source>
</evidence>
<keyword evidence="8" id="KW-0833">Ubl conjugation pathway</keyword>
<dbReference type="InterPro" id="IPR049548">
    <property type="entry name" value="Sina-like_RING"/>
</dbReference>
<keyword evidence="6" id="KW-0479">Metal-binding</keyword>
<dbReference type="SUPFAM" id="SSF49599">
    <property type="entry name" value="TRAF domain-like"/>
    <property type="match status" value="2"/>
</dbReference>
<reference evidence="13" key="1">
    <citation type="submission" date="2025-08" db="UniProtKB">
        <authorList>
            <consortium name="RefSeq"/>
        </authorList>
    </citation>
    <scope>IDENTIFICATION</scope>
    <source>
        <tissue evidence="13">Gonads</tissue>
    </source>
</reference>
<dbReference type="GO" id="GO:0008270">
    <property type="term" value="F:zinc ion binding"/>
    <property type="evidence" value="ECO:0007669"/>
    <property type="project" value="UniProtKB-KW"/>
</dbReference>
<feature type="domain" description="SIAH-type" evidence="11">
    <location>
        <begin position="62"/>
        <end position="123"/>
    </location>
</feature>
<dbReference type="PANTHER" id="PTHR45877:SF2">
    <property type="entry name" value="E3 UBIQUITIN-PROTEIN LIGASE SINA-RELATED"/>
    <property type="match status" value="1"/>
</dbReference>
<dbReference type="PANTHER" id="PTHR45877">
    <property type="entry name" value="E3 UBIQUITIN-PROTEIN LIGASE SIAH2"/>
    <property type="match status" value="1"/>
</dbReference>
<dbReference type="EC" id="2.3.2.27" evidence="4"/>
<evidence type="ECO:0000256" key="3">
    <source>
        <dbReference type="ARBA" id="ARBA00009119"/>
    </source>
</evidence>
<evidence type="ECO:0000256" key="5">
    <source>
        <dbReference type="ARBA" id="ARBA00022679"/>
    </source>
</evidence>
<dbReference type="FunFam" id="3.30.40.10:FF:000041">
    <property type="entry name" value="E3 ubiquitin-protein ligase SINAT3"/>
    <property type="match status" value="1"/>
</dbReference>
<dbReference type="RefSeq" id="XP_030767621.1">
    <property type="nucleotide sequence ID" value="XM_030911761.1"/>
</dbReference>
<organism evidence="12 13">
    <name type="scientific">Sitophilus oryzae</name>
    <name type="common">Rice weevil</name>
    <name type="synonym">Curculio oryzae</name>
    <dbReference type="NCBI Taxonomy" id="7048"/>
    <lineage>
        <taxon>Eukaryota</taxon>
        <taxon>Metazoa</taxon>
        <taxon>Ecdysozoa</taxon>
        <taxon>Arthropoda</taxon>
        <taxon>Hexapoda</taxon>
        <taxon>Insecta</taxon>
        <taxon>Pterygota</taxon>
        <taxon>Neoptera</taxon>
        <taxon>Endopterygota</taxon>
        <taxon>Coleoptera</taxon>
        <taxon>Polyphaga</taxon>
        <taxon>Cucujiformia</taxon>
        <taxon>Curculionidae</taxon>
        <taxon>Dryophthorinae</taxon>
        <taxon>Sitophilus</taxon>
    </lineage>
</organism>
<keyword evidence="9" id="KW-0862">Zinc</keyword>
<dbReference type="GeneID" id="115891313"/>
<comment type="similarity">
    <text evidence="3">Belongs to the SINA (Seven in absentia) family.</text>
</comment>
<dbReference type="GO" id="GO:0043161">
    <property type="term" value="P:proteasome-mediated ubiquitin-dependent protein catabolic process"/>
    <property type="evidence" value="ECO:0007669"/>
    <property type="project" value="TreeGrafter"/>
</dbReference>
<dbReference type="InterPro" id="IPR013083">
    <property type="entry name" value="Znf_RING/FYVE/PHD"/>
</dbReference>
<dbReference type="AlphaFoldDB" id="A0A6J2YWP7"/>
<protein>
    <recommendedName>
        <fullName evidence="4">RING-type E3 ubiquitin transferase</fullName>
        <ecNumber evidence="4">2.3.2.27</ecNumber>
    </recommendedName>
</protein>
<evidence type="ECO:0000313" key="12">
    <source>
        <dbReference type="Proteomes" id="UP000504635"/>
    </source>
</evidence>
<accession>A0A6J2YWP7</accession>
<evidence type="ECO:0000256" key="2">
    <source>
        <dbReference type="ARBA" id="ARBA00004906"/>
    </source>
</evidence>
<keyword evidence="7 10" id="KW-0863">Zinc-finger</keyword>
<evidence type="ECO:0000259" key="11">
    <source>
        <dbReference type="PROSITE" id="PS51081"/>
    </source>
</evidence>
<evidence type="ECO:0000256" key="6">
    <source>
        <dbReference type="ARBA" id="ARBA00022723"/>
    </source>
</evidence>
<keyword evidence="12" id="KW-1185">Reference proteome</keyword>
<dbReference type="GO" id="GO:0031624">
    <property type="term" value="F:ubiquitin conjugating enzyme binding"/>
    <property type="evidence" value="ECO:0007669"/>
    <property type="project" value="TreeGrafter"/>
</dbReference>
<proteinExistence type="inferred from homology"/>
<dbReference type="InterPro" id="IPR004162">
    <property type="entry name" value="SINA-like_animal"/>
</dbReference>
<comment type="catalytic activity">
    <reaction evidence="1">
        <text>S-ubiquitinyl-[E2 ubiquitin-conjugating enzyme]-L-cysteine + [acceptor protein]-L-lysine = [E2 ubiquitin-conjugating enzyme]-L-cysteine + N(6)-ubiquitinyl-[acceptor protein]-L-lysine.</text>
        <dbReference type="EC" id="2.3.2.27"/>
    </reaction>
</comment>
<evidence type="ECO:0000256" key="10">
    <source>
        <dbReference type="PROSITE-ProRule" id="PRU00455"/>
    </source>
</evidence>
<dbReference type="Pfam" id="PF21361">
    <property type="entry name" value="Sina_ZnF"/>
    <property type="match status" value="2"/>
</dbReference>
<name>A0A6J2YWP7_SITOR</name>
<dbReference type="GO" id="GO:0061630">
    <property type="term" value="F:ubiquitin protein ligase activity"/>
    <property type="evidence" value="ECO:0007669"/>
    <property type="project" value="UniProtKB-EC"/>
</dbReference>
<comment type="pathway">
    <text evidence="2">Protein modification; protein ubiquitination.</text>
</comment>
<evidence type="ECO:0000313" key="13">
    <source>
        <dbReference type="RefSeq" id="XP_030767621.1"/>
    </source>
</evidence>
<dbReference type="Proteomes" id="UP000504635">
    <property type="component" value="Unplaced"/>
</dbReference>
<feature type="domain" description="SIAH-type" evidence="11">
    <location>
        <begin position="319"/>
        <end position="380"/>
    </location>
</feature>
<dbReference type="GO" id="GO:0016567">
    <property type="term" value="P:protein ubiquitination"/>
    <property type="evidence" value="ECO:0007669"/>
    <property type="project" value="UniProtKB-UniPathway"/>
</dbReference>
<dbReference type="PROSITE" id="PS51081">
    <property type="entry name" value="ZF_SIAH"/>
    <property type="match status" value="2"/>
</dbReference>
<evidence type="ECO:0000256" key="8">
    <source>
        <dbReference type="ARBA" id="ARBA00022786"/>
    </source>
</evidence>
<keyword evidence="5" id="KW-0808">Transferase</keyword>
<dbReference type="UniPathway" id="UPA00143"/>